<feature type="transmembrane region" description="Helical" evidence="1">
    <location>
        <begin position="186"/>
        <end position="206"/>
    </location>
</feature>
<keyword evidence="1" id="KW-0472">Membrane</keyword>
<feature type="transmembrane region" description="Helical" evidence="1">
    <location>
        <begin position="138"/>
        <end position="156"/>
    </location>
</feature>
<name>A0ABU2X4H9_9ACTN</name>
<sequence>MSELERRYHRLLRAYPAEYRRARGAEIVGTYLDLAGPGRRWPSPADAADLVRGGLRQRLRAAGAADLIPGVRLAAVLAFLTATALAGTWSGLELHPPMAQWGVPHAGPFVSLGIGVWAAWLLAAAVHAAAPGRWTRRAVALALLLTVAVVPVAALAGLPRPPLFVLLPQVGLGLVALALPERLPALIRTAPLLAVAAAGLTSVNLLPRYDSYVSYHGWTASGILPGAAVTLLGVVLLLGAGLALRADHRGGWALLVLLPPVGLLFLQPLAGALDGNMRGAPNPGWDALAATAVVVGLAGPALLPLAIALRKRLRGPGPVGTSDRCPTCGRTTERVP</sequence>
<reference evidence="2" key="1">
    <citation type="submission" date="2023-09" db="EMBL/GenBank/DDBJ databases">
        <title>30 novel species of actinomycetes from the DSMZ collection.</title>
        <authorList>
            <person name="Nouioui I."/>
        </authorList>
    </citation>
    <scope>NUCLEOTIDE SEQUENCE</scope>
    <source>
        <strain evidence="2">DSM 115977</strain>
    </source>
</reference>
<feature type="transmembrane region" description="Helical" evidence="1">
    <location>
        <begin position="109"/>
        <end position="126"/>
    </location>
</feature>
<feature type="transmembrane region" description="Helical" evidence="1">
    <location>
        <begin position="67"/>
        <end position="89"/>
    </location>
</feature>
<keyword evidence="1" id="KW-0812">Transmembrane</keyword>
<dbReference type="EMBL" id="JAVRFL010000054">
    <property type="protein sequence ID" value="MDT0533099.1"/>
    <property type="molecule type" value="Genomic_DNA"/>
</dbReference>
<proteinExistence type="predicted"/>
<feature type="transmembrane region" description="Helical" evidence="1">
    <location>
        <begin position="251"/>
        <end position="269"/>
    </location>
</feature>
<evidence type="ECO:0000313" key="2">
    <source>
        <dbReference type="EMBL" id="MDT0533099.1"/>
    </source>
</evidence>
<accession>A0ABU2X4H9</accession>
<feature type="transmembrane region" description="Helical" evidence="1">
    <location>
        <begin position="289"/>
        <end position="309"/>
    </location>
</feature>
<evidence type="ECO:0000313" key="3">
    <source>
        <dbReference type="Proteomes" id="UP001180973"/>
    </source>
</evidence>
<keyword evidence="1" id="KW-1133">Transmembrane helix</keyword>
<feature type="transmembrane region" description="Helical" evidence="1">
    <location>
        <begin position="218"/>
        <end position="244"/>
    </location>
</feature>
<dbReference type="RefSeq" id="WP_311414752.1">
    <property type="nucleotide sequence ID" value="NZ_JAVRFL010000054.1"/>
</dbReference>
<keyword evidence="3" id="KW-1185">Reference proteome</keyword>
<protein>
    <recommendedName>
        <fullName evidence="4">Integral membrane protein</fullName>
    </recommendedName>
</protein>
<feature type="transmembrane region" description="Helical" evidence="1">
    <location>
        <begin position="162"/>
        <end position="179"/>
    </location>
</feature>
<dbReference type="Proteomes" id="UP001180973">
    <property type="component" value="Unassembled WGS sequence"/>
</dbReference>
<organism evidence="2 3">
    <name type="scientific">Micromonospora reichwaldensis</name>
    <dbReference type="NCBI Taxonomy" id="3075516"/>
    <lineage>
        <taxon>Bacteria</taxon>
        <taxon>Bacillati</taxon>
        <taxon>Actinomycetota</taxon>
        <taxon>Actinomycetes</taxon>
        <taxon>Micromonosporales</taxon>
        <taxon>Micromonosporaceae</taxon>
        <taxon>Micromonospora</taxon>
    </lineage>
</organism>
<evidence type="ECO:0000256" key="1">
    <source>
        <dbReference type="SAM" id="Phobius"/>
    </source>
</evidence>
<evidence type="ECO:0008006" key="4">
    <source>
        <dbReference type="Google" id="ProtNLM"/>
    </source>
</evidence>
<gene>
    <name evidence="2" type="ORF">RM555_29320</name>
</gene>
<comment type="caution">
    <text evidence="2">The sequence shown here is derived from an EMBL/GenBank/DDBJ whole genome shotgun (WGS) entry which is preliminary data.</text>
</comment>